<name>A0A177L776_9BACI</name>
<evidence type="ECO:0000313" key="4">
    <source>
        <dbReference type="Proteomes" id="UP000076935"/>
    </source>
</evidence>
<dbReference type="InterPro" id="IPR050090">
    <property type="entry name" value="Tyrosine_recombinase_XerCD"/>
</dbReference>
<evidence type="ECO:0000256" key="1">
    <source>
        <dbReference type="ARBA" id="ARBA00023172"/>
    </source>
</evidence>
<dbReference type="RefSeq" id="WP_063965171.1">
    <property type="nucleotide sequence ID" value="NZ_JBCNAN010000017.1"/>
</dbReference>
<dbReference type="EMBL" id="LQWY01000016">
    <property type="protein sequence ID" value="OAH61590.1"/>
    <property type="molecule type" value="Genomic_DNA"/>
</dbReference>
<dbReference type="GO" id="GO:0015074">
    <property type="term" value="P:DNA integration"/>
    <property type="evidence" value="ECO:0007669"/>
    <property type="project" value="InterPro"/>
</dbReference>
<dbReference type="PROSITE" id="PS51898">
    <property type="entry name" value="TYR_RECOMBINASE"/>
    <property type="match status" value="1"/>
</dbReference>
<feature type="domain" description="Tyr recombinase" evidence="2">
    <location>
        <begin position="6"/>
        <end position="190"/>
    </location>
</feature>
<dbReference type="SUPFAM" id="SSF56349">
    <property type="entry name" value="DNA breaking-rejoining enzymes"/>
    <property type="match status" value="1"/>
</dbReference>
<dbReference type="GO" id="GO:0006310">
    <property type="term" value="P:DNA recombination"/>
    <property type="evidence" value="ECO:0007669"/>
    <property type="project" value="UniProtKB-KW"/>
</dbReference>
<sequence length="194" mass="21850">MTKTTYNVEPLRKAEDIVEMKTALLEVGNRSKGHTGDRDRFLFTIGINTGLRISDIVTLKVGDLRGKSYATIIEQKTSKARRLPLTAISAVINEYCDGMNDDDWLFPSNRTGGTHISTTQAYRILTRAGKWLGLGREDIGTHTMRKTFGYHYYKRTKDAATLTEIFGHAAPSITKRYIGINDDEIADSLKDFRL</sequence>
<dbReference type="AlphaFoldDB" id="A0A177L776"/>
<keyword evidence="4" id="KW-1185">Reference proteome</keyword>
<comment type="caution">
    <text evidence="3">The sequence shown here is derived from an EMBL/GenBank/DDBJ whole genome shotgun (WGS) entry which is preliminary data.</text>
</comment>
<dbReference type="GO" id="GO:0003677">
    <property type="term" value="F:DNA binding"/>
    <property type="evidence" value="ECO:0007669"/>
    <property type="project" value="InterPro"/>
</dbReference>
<gene>
    <name evidence="3" type="ORF">AWH49_11605</name>
</gene>
<accession>A0A177L776</accession>
<dbReference type="Pfam" id="PF00589">
    <property type="entry name" value="Phage_integrase"/>
    <property type="match status" value="1"/>
</dbReference>
<dbReference type="CDD" id="cd01192">
    <property type="entry name" value="INT_C_like_3"/>
    <property type="match status" value="1"/>
</dbReference>
<dbReference type="Gene3D" id="1.10.443.10">
    <property type="entry name" value="Intergrase catalytic core"/>
    <property type="match status" value="1"/>
</dbReference>
<dbReference type="InterPro" id="IPR013762">
    <property type="entry name" value="Integrase-like_cat_sf"/>
</dbReference>
<reference evidence="3 4" key="1">
    <citation type="submission" date="2016-01" db="EMBL/GenBank/DDBJ databases">
        <title>Investigation of taxonomic status of Bacillus aminovorans.</title>
        <authorList>
            <person name="Verma A."/>
            <person name="Pal Y."/>
            <person name="Krishnamurthi S."/>
        </authorList>
    </citation>
    <scope>NUCLEOTIDE SEQUENCE [LARGE SCALE GENOMIC DNA]</scope>
    <source>
        <strain evidence="3 4">DSM 1314</strain>
    </source>
</reference>
<dbReference type="InterPro" id="IPR011010">
    <property type="entry name" value="DNA_brk_join_enz"/>
</dbReference>
<evidence type="ECO:0000313" key="3">
    <source>
        <dbReference type="EMBL" id="OAH61590.1"/>
    </source>
</evidence>
<proteinExistence type="predicted"/>
<protein>
    <submittedName>
        <fullName evidence="3">Integrase</fullName>
    </submittedName>
</protein>
<dbReference type="Proteomes" id="UP000076935">
    <property type="component" value="Unassembled WGS sequence"/>
</dbReference>
<dbReference type="InterPro" id="IPR002104">
    <property type="entry name" value="Integrase_catalytic"/>
</dbReference>
<organism evidence="3 4">
    <name type="scientific">Domibacillus aminovorans</name>
    <dbReference type="NCBI Taxonomy" id="29332"/>
    <lineage>
        <taxon>Bacteria</taxon>
        <taxon>Bacillati</taxon>
        <taxon>Bacillota</taxon>
        <taxon>Bacilli</taxon>
        <taxon>Bacillales</taxon>
        <taxon>Bacillaceae</taxon>
        <taxon>Domibacillus</taxon>
    </lineage>
</organism>
<evidence type="ECO:0000259" key="2">
    <source>
        <dbReference type="PROSITE" id="PS51898"/>
    </source>
</evidence>
<dbReference type="PANTHER" id="PTHR30349:SF82">
    <property type="entry name" value="INTEGRASE_RECOMBINASE YOEC-RELATED"/>
    <property type="match status" value="1"/>
</dbReference>
<keyword evidence="1" id="KW-0233">DNA recombination</keyword>
<dbReference type="PANTHER" id="PTHR30349">
    <property type="entry name" value="PHAGE INTEGRASE-RELATED"/>
    <property type="match status" value="1"/>
</dbReference>